<sequence>MNKLNPSIRYHLLVGLLFALWGFLFMFFVRPFTDNTTGFFFWIRSSIGFNLIAFLGYALIAVIQKVIYDKLQKWSFGLEISTLLFFYILHTAGTFALYKSPFITGGYTFLQWNTEIMMKAAIVNLTFLAIARNYLIKLIPLKDDILTIKGDNKLDILKIKKSELICVSNAQNYVEIFYTQNNTLHSKLIRNSLKNLKEEFDFLIQVHRSHLINPSHFKSWKNSNTIYLTEMDLPVSKTFNKELLSA</sequence>
<dbReference type="EMBL" id="FXAW01000009">
    <property type="protein sequence ID" value="SMG50015.1"/>
    <property type="molecule type" value="Genomic_DNA"/>
</dbReference>
<gene>
    <name evidence="3" type="ORF">SAMN05661096_03623</name>
</gene>
<evidence type="ECO:0000313" key="3">
    <source>
        <dbReference type="EMBL" id="SMG50015.1"/>
    </source>
</evidence>
<name>A0A1X7L8F3_9BACT</name>
<feature type="domain" description="HTH LytTR-type" evidence="2">
    <location>
        <begin position="154"/>
        <end position="245"/>
    </location>
</feature>
<proteinExistence type="predicted"/>
<reference evidence="4" key="1">
    <citation type="submission" date="2017-04" db="EMBL/GenBank/DDBJ databases">
        <authorList>
            <person name="Varghese N."/>
            <person name="Submissions S."/>
        </authorList>
    </citation>
    <scope>NUCLEOTIDE SEQUENCE [LARGE SCALE GENOMIC DNA]</scope>
    <source>
        <strain evidence="4">DSM 4125</strain>
    </source>
</reference>
<evidence type="ECO:0000259" key="2">
    <source>
        <dbReference type="SMART" id="SM00850"/>
    </source>
</evidence>
<dbReference type="Pfam" id="PF04397">
    <property type="entry name" value="LytTR"/>
    <property type="match status" value="1"/>
</dbReference>
<dbReference type="AlphaFoldDB" id="A0A1X7L8F3"/>
<keyword evidence="1" id="KW-0812">Transmembrane</keyword>
<evidence type="ECO:0000313" key="4">
    <source>
        <dbReference type="Proteomes" id="UP000193804"/>
    </source>
</evidence>
<feature type="transmembrane region" description="Helical" evidence="1">
    <location>
        <begin position="12"/>
        <end position="29"/>
    </location>
</feature>
<evidence type="ECO:0000256" key="1">
    <source>
        <dbReference type="SAM" id="Phobius"/>
    </source>
</evidence>
<keyword evidence="1" id="KW-0472">Membrane</keyword>
<dbReference type="GO" id="GO:0003677">
    <property type="term" value="F:DNA binding"/>
    <property type="evidence" value="ECO:0007669"/>
    <property type="project" value="InterPro"/>
</dbReference>
<keyword evidence="1" id="KW-1133">Transmembrane helix</keyword>
<dbReference type="OrthoDB" id="1374288at2"/>
<feature type="transmembrane region" description="Helical" evidence="1">
    <location>
        <begin position="41"/>
        <end position="63"/>
    </location>
</feature>
<dbReference type="SMART" id="SM00850">
    <property type="entry name" value="LytTR"/>
    <property type="match status" value="1"/>
</dbReference>
<feature type="transmembrane region" description="Helical" evidence="1">
    <location>
        <begin position="75"/>
        <end position="96"/>
    </location>
</feature>
<feature type="transmembrane region" description="Helical" evidence="1">
    <location>
        <begin position="116"/>
        <end position="135"/>
    </location>
</feature>
<organism evidence="3 4">
    <name type="scientific">Marivirga sericea</name>
    <dbReference type="NCBI Taxonomy" id="1028"/>
    <lineage>
        <taxon>Bacteria</taxon>
        <taxon>Pseudomonadati</taxon>
        <taxon>Bacteroidota</taxon>
        <taxon>Cytophagia</taxon>
        <taxon>Cytophagales</taxon>
        <taxon>Marivirgaceae</taxon>
        <taxon>Marivirga</taxon>
    </lineage>
</organism>
<dbReference type="Gene3D" id="2.40.50.1020">
    <property type="entry name" value="LytTr DNA-binding domain"/>
    <property type="match status" value="1"/>
</dbReference>
<protein>
    <submittedName>
        <fullName evidence="3">Transcriptional regulator, LytTR family</fullName>
    </submittedName>
</protein>
<dbReference type="RefSeq" id="WP_085518755.1">
    <property type="nucleotide sequence ID" value="NZ_FXAW01000009.1"/>
</dbReference>
<dbReference type="InterPro" id="IPR007492">
    <property type="entry name" value="LytTR_DNA-bd_dom"/>
</dbReference>
<keyword evidence="4" id="KW-1185">Reference proteome</keyword>
<dbReference type="Proteomes" id="UP000193804">
    <property type="component" value="Unassembled WGS sequence"/>
</dbReference>
<accession>A0A1X7L8F3</accession>
<dbReference type="STRING" id="1028.SAMN05661096_03623"/>